<evidence type="ECO:0000256" key="1">
    <source>
        <dbReference type="SAM" id="MobiDB-lite"/>
    </source>
</evidence>
<dbReference type="AlphaFoldDB" id="A0A8J7DQE7"/>
<keyword evidence="3" id="KW-1185">Reference proteome</keyword>
<evidence type="ECO:0000313" key="3">
    <source>
        <dbReference type="Proteomes" id="UP000636505"/>
    </source>
</evidence>
<dbReference type="EMBL" id="JADEXG010000006">
    <property type="protein sequence ID" value="MBE9076444.1"/>
    <property type="molecule type" value="Genomic_DNA"/>
</dbReference>
<accession>A0A8J7DQE7</accession>
<proteinExistence type="predicted"/>
<organism evidence="2 3">
    <name type="scientific">Vasconcelosia minhoensis LEGE 07310</name>
    <dbReference type="NCBI Taxonomy" id="915328"/>
    <lineage>
        <taxon>Bacteria</taxon>
        <taxon>Bacillati</taxon>
        <taxon>Cyanobacteriota</taxon>
        <taxon>Cyanophyceae</taxon>
        <taxon>Nodosilineales</taxon>
        <taxon>Cymatolegaceae</taxon>
        <taxon>Vasconcelosia</taxon>
        <taxon>Vasconcelosia minhoensis</taxon>
    </lineage>
</organism>
<protein>
    <submittedName>
        <fullName evidence="2">Uncharacterized protein</fullName>
    </submittedName>
</protein>
<feature type="compositionally biased region" description="Polar residues" evidence="1">
    <location>
        <begin position="58"/>
        <end position="76"/>
    </location>
</feature>
<name>A0A8J7DQE7_9CYAN</name>
<feature type="region of interest" description="Disordered" evidence="1">
    <location>
        <begin position="58"/>
        <end position="114"/>
    </location>
</feature>
<evidence type="ECO:0000313" key="2">
    <source>
        <dbReference type="EMBL" id="MBE9076444.1"/>
    </source>
</evidence>
<dbReference type="Proteomes" id="UP000636505">
    <property type="component" value="Unassembled WGS sequence"/>
</dbReference>
<gene>
    <name evidence="2" type="ORF">IQ241_03895</name>
</gene>
<feature type="compositionally biased region" description="Low complexity" evidence="1">
    <location>
        <begin position="87"/>
        <end position="105"/>
    </location>
</feature>
<sequence>MKFWLTCFLFLLVGAELFQWLMQLIGGAMGGAGLELSTPLTVLGGVGLALASNARRNQTLAASPTQPLTQNDSSTAPDLEIPQVPNSQAAASKSAPESAAAKSISFEIHPPERF</sequence>
<comment type="caution">
    <text evidence="2">The sequence shown here is derived from an EMBL/GenBank/DDBJ whole genome shotgun (WGS) entry which is preliminary data.</text>
</comment>
<reference evidence="2" key="1">
    <citation type="submission" date="2020-10" db="EMBL/GenBank/DDBJ databases">
        <authorList>
            <person name="Castelo-Branco R."/>
            <person name="Eusebio N."/>
            <person name="Adriana R."/>
            <person name="Vieira A."/>
            <person name="Brugerolle De Fraissinette N."/>
            <person name="Rezende De Castro R."/>
            <person name="Schneider M.P."/>
            <person name="Vasconcelos V."/>
            <person name="Leao P.N."/>
        </authorList>
    </citation>
    <scope>NUCLEOTIDE SEQUENCE</scope>
    <source>
        <strain evidence="2">LEGE 07310</strain>
    </source>
</reference>